<accession>A0ACC1X8M9</accession>
<dbReference type="EMBL" id="CM051403">
    <property type="protein sequence ID" value="KAJ4707649.1"/>
    <property type="molecule type" value="Genomic_DNA"/>
</dbReference>
<keyword evidence="2" id="KW-1185">Reference proteome</keyword>
<protein>
    <submittedName>
        <fullName evidence="1">DBH-like monooxygenase</fullName>
    </submittedName>
</protein>
<proteinExistence type="predicted"/>
<evidence type="ECO:0000313" key="2">
    <source>
        <dbReference type="Proteomes" id="UP001164539"/>
    </source>
</evidence>
<gene>
    <name evidence="1" type="ORF">OWV82_017733</name>
</gene>
<dbReference type="Proteomes" id="UP001164539">
    <property type="component" value="Chromosome 10"/>
</dbReference>
<evidence type="ECO:0000313" key="1">
    <source>
        <dbReference type="EMBL" id="KAJ4707649.1"/>
    </source>
</evidence>
<name>A0ACC1X8M9_MELAZ</name>
<reference evidence="1 2" key="1">
    <citation type="journal article" date="2023" name="Science">
        <title>Complex scaffold remodeling in plant triterpene biosynthesis.</title>
        <authorList>
            <person name="De La Pena R."/>
            <person name="Hodgson H."/>
            <person name="Liu J.C."/>
            <person name="Stephenson M.J."/>
            <person name="Martin A.C."/>
            <person name="Owen C."/>
            <person name="Harkess A."/>
            <person name="Leebens-Mack J."/>
            <person name="Jimenez L.E."/>
            <person name="Osbourn A."/>
            <person name="Sattely E.S."/>
        </authorList>
    </citation>
    <scope>NUCLEOTIDE SEQUENCE [LARGE SCALE GENOMIC DNA]</scope>
    <source>
        <strain evidence="2">cv. JPN11</strain>
        <tissue evidence="1">Leaf</tissue>
    </source>
</reference>
<comment type="caution">
    <text evidence="1">The sequence shown here is derived from an EMBL/GenBank/DDBJ whole genome shotgun (WGS) entry which is preliminary data.</text>
</comment>
<sequence length="158" mass="17540">MKRKSFDEFLYSPSKSRRLDCDVLEGPRSFVSEVLEPQRLASTSTNNEVLSSPDERAIVLYDPANTPLFRSPTSPDFTAILNSDLIPGLRDLICWPARKMCIDNKLASSKITEISNNNLAVVPWVPSQFAQASLSQPIEEAPEMMDTDDISSIDFGGN</sequence>
<organism evidence="1 2">
    <name type="scientific">Melia azedarach</name>
    <name type="common">Chinaberry tree</name>
    <dbReference type="NCBI Taxonomy" id="155640"/>
    <lineage>
        <taxon>Eukaryota</taxon>
        <taxon>Viridiplantae</taxon>
        <taxon>Streptophyta</taxon>
        <taxon>Embryophyta</taxon>
        <taxon>Tracheophyta</taxon>
        <taxon>Spermatophyta</taxon>
        <taxon>Magnoliopsida</taxon>
        <taxon>eudicotyledons</taxon>
        <taxon>Gunneridae</taxon>
        <taxon>Pentapetalae</taxon>
        <taxon>rosids</taxon>
        <taxon>malvids</taxon>
        <taxon>Sapindales</taxon>
        <taxon>Meliaceae</taxon>
        <taxon>Melia</taxon>
    </lineage>
</organism>